<evidence type="ECO:0000313" key="2">
    <source>
        <dbReference type="Proteomes" id="UP000790709"/>
    </source>
</evidence>
<keyword evidence="2" id="KW-1185">Reference proteome</keyword>
<gene>
    <name evidence="1" type="ORF">BV22DRAFT_1125020</name>
</gene>
<dbReference type="EMBL" id="MU266333">
    <property type="protein sequence ID" value="KAH7930285.1"/>
    <property type="molecule type" value="Genomic_DNA"/>
</dbReference>
<name>A0ACB8BWJ0_9AGAM</name>
<organism evidence="1 2">
    <name type="scientific">Leucogyrophana mollusca</name>
    <dbReference type="NCBI Taxonomy" id="85980"/>
    <lineage>
        <taxon>Eukaryota</taxon>
        <taxon>Fungi</taxon>
        <taxon>Dikarya</taxon>
        <taxon>Basidiomycota</taxon>
        <taxon>Agaricomycotina</taxon>
        <taxon>Agaricomycetes</taxon>
        <taxon>Agaricomycetidae</taxon>
        <taxon>Boletales</taxon>
        <taxon>Boletales incertae sedis</taxon>
        <taxon>Leucogyrophana</taxon>
    </lineage>
</organism>
<proteinExistence type="predicted"/>
<accession>A0ACB8BWJ0</accession>
<sequence length="266" mass="29540">MGSLFTLRTAVFTIAVLLSLVILAICVVVKNPLGLAACIVTIVSLSTMYIFDQLRDGMFTSMIAFETAWTFILWIIWATVAGLAVEVTQFCPHHSKEGDVWCNMYKVACALAFIVWFDLLAYQTTLSVYAVIAASRSRGVWTWSVHEVSCAHAPMTAHPYPSRRMHDSKGYGCDMDDLPIQLPVDPPYEPSFRSESSCPPMPAQPQYTYPGASPRSAQSPTLSVGSPQSSYYFTAPNRHASMRSFFSSYTYREKGLPALPEDPDYV</sequence>
<reference evidence="1" key="1">
    <citation type="journal article" date="2021" name="New Phytol.">
        <title>Evolutionary innovations through gain and loss of genes in the ectomycorrhizal Boletales.</title>
        <authorList>
            <person name="Wu G."/>
            <person name="Miyauchi S."/>
            <person name="Morin E."/>
            <person name="Kuo A."/>
            <person name="Drula E."/>
            <person name="Varga T."/>
            <person name="Kohler A."/>
            <person name="Feng B."/>
            <person name="Cao Y."/>
            <person name="Lipzen A."/>
            <person name="Daum C."/>
            <person name="Hundley H."/>
            <person name="Pangilinan J."/>
            <person name="Johnson J."/>
            <person name="Barry K."/>
            <person name="LaButti K."/>
            <person name="Ng V."/>
            <person name="Ahrendt S."/>
            <person name="Min B."/>
            <person name="Choi I.G."/>
            <person name="Park H."/>
            <person name="Plett J.M."/>
            <person name="Magnuson J."/>
            <person name="Spatafora J.W."/>
            <person name="Nagy L.G."/>
            <person name="Henrissat B."/>
            <person name="Grigoriev I.V."/>
            <person name="Yang Z.L."/>
            <person name="Xu J."/>
            <person name="Martin F.M."/>
        </authorList>
    </citation>
    <scope>NUCLEOTIDE SEQUENCE</scope>
    <source>
        <strain evidence="1">KUC20120723A-06</strain>
    </source>
</reference>
<evidence type="ECO:0000313" key="1">
    <source>
        <dbReference type="EMBL" id="KAH7930285.1"/>
    </source>
</evidence>
<comment type="caution">
    <text evidence="1">The sequence shown here is derived from an EMBL/GenBank/DDBJ whole genome shotgun (WGS) entry which is preliminary data.</text>
</comment>
<dbReference type="Proteomes" id="UP000790709">
    <property type="component" value="Unassembled WGS sequence"/>
</dbReference>
<protein>
    <submittedName>
        <fullName evidence="1">Uncharacterized protein</fullName>
    </submittedName>
</protein>